<accession>A0A1G2DH60</accession>
<keyword evidence="1" id="KW-1133">Transmembrane helix</keyword>
<organism evidence="2 3">
    <name type="scientific">Candidatus Lloydbacteria bacterium RIFCSPHIGHO2_02_FULL_51_22</name>
    <dbReference type="NCBI Taxonomy" id="1798663"/>
    <lineage>
        <taxon>Bacteria</taxon>
        <taxon>Candidatus Lloydiibacteriota</taxon>
    </lineage>
</organism>
<evidence type="ECO:0000313" key="2">
    <source>
        <dbReference type="EMBL" id="OGZ12190.1"/>
    </source>
</evidence>
<feature type="transmembrane region" description="Helical" evidence="1">
    <location>
        <begin position="179"/>
        <end position="202"/>
    </location>
</feature>
<feature type="transmembrane region" description="Helical" evidence="1">
    <location>
        <begin position="6"/>
        <end position="34"/>
    </location>
</feature>
<evidence type="ECO:0000313" key="3">
    <source>
        <dbReference type="Proteomes" id="UP000178099"/>
    </source>
</evidence>
<dbReference type="InterPro" id="IPR051790">
    <property type="entry name" value="Cytochrome_c-biogenesis_DsbD"/>
</dbReference>
<dbReference type="PANTHER" id="PTHR31272">
    <property type="entry name" value="CYTOCHROME C-TYPE BIOGENESIS PROTEIN HI_1454-RELATED"/>
    <property type="match status" value="1"/>
</dbReference>
<keyword evidence="1" id="KW-0812">Transmembrane</keyword>
<dbReference type="EMBL" id="MHLN01000009">
    <property type="protein sequence ID" value="OGZ12190.1"/>
    <property type="molecule type" value="Genomic_DNA"/>
</dbReference>
<protein>
    <recommendedName>
        <fullName evidence="4">Cytochrome C biogenesis protein transmembrane domain-containing protein</fullName>
    </recommendedName>
</protein>
<dbReference type="Proteomes" id="UP000178099">
    <property type="component" value="Unassembled WGS sequence"/>
</dbReference>
<name>A0A1G2DH60_9BACT</name>
<proteinExistence type="predicted"/>
<keyword evidence="1" id="KW-0472">Membrane</keyword>
<reference evidence="2 3" key="1">
    <citation type="journal article" date="2016" name="Nat. Commun.">
        <title>Thousands of microbial genomes shed light on interconnected biogeochemical processes in an aquifer system.</title>
        <authorList>
            <person name="Anantharaman K."/>
            <person name="Brown C.T."/>
            <person name="Hug L.A."/>
            <person name="Sharon I."/>
            <person name="Castelle C.J."/>
            <person name="Probst A.J."/>
            <person name="Thomas B.C."/>
            <person name="Singh A."/>
            <person name="Wilkins M.J."/>
            <person name="Karaoz U."/>
            <person name="Brodie E.L."/>
            <person name="Williams K.H."/>
            <person name="Hubbard S.S."/>
            <person name="Banfield J.F."/>
        </authorList>
    </citation>
    <scope>NUCLEOTIDE SEQUENCE [LARGE SCALE GENOMIC DNA]</scope>
</reference>
<feature type="transmembrane region" description="Helical" evidence="1">
    <location>
        <begin position="134"/>
        <end position="167"/>
    </location>
</feature>
<dbReference type="PANTHER" id="PTHR31272:SF9">
    <property type="entry name" value="BLL1027 PROTEIN"/>
    <property type="match status" value="1"/>
</dbReference>
<evidence type="ECO:0000256" key="1">
    <source>
        <dbReference type="SAM" id="Phobius"/>
    </source>
</evidence>
<dbReference type="AlphaFoldDB" id="A0A1G2DH60"/>
<comment type="caution">
    <text evidence="2">The sequence shown here is derived from an EMBL/GenBank/DDBJ whole genome shotgun (WGS) entry which is preliminary data.</text>
</comment>
<sequence length="239" mass="26584">MLPDTITIWVIIGAAFVDSVNPCVLGVLIFLIAFMTQVFKSRTKMLIGGLLYSGVVYATYLALGFGILHIAINTGFASSFYFVAALVAILFGLLEMKDFFWYGRWFSLEMLPGGARRLKYYTQVIAGLERKRTWVLLLATALLGVFVVLVELPCTGAPYFAILGLLAEGEYAQAVPLLLLYNLVFVLPLLFVILIAYLGVASETLERWRKTHRGLMRLCIGIFLVALGTYMLYALPPVF</sequence>
<feature type="transmembrane region" description="Helical" evidence="1">
    <location>
        <begin position="46"/>
        <end position="70"/>
    </location>
</feature>
<feature type="transmembrane region" description="Helical" evidence="1">
    <location>
        <begin position="214"/>
        <end position="233"/>
    </location>
</feature>
<gene>
    <name evidence="2" type="ORF">A3D67_00775</name>
</gene>
<evidence type="ECO:0008006" key="4">
    <source>
        <dbReference type="Google" id="ProtNLM"/>
    </source>
</evidence>
<feature type="transmembrane region" description="Helical" evidence="1">
    <location>
        <begin position="76"/>
        <end position="94"/>
    </location>
</feature>